<feature type="region of interest" description="Disordered" evidence="1">
    <location>
        <begin position="94"/>
        <end position="140"/>
    </location>
</feature>
<reference evidence="3 4" key="1">
    <citation type="journal article" date="2000" name="Arch. Virol.">
        <title>Identification of a new human DNA virus (TTV-like mini virus, TLMV) intermediately related to TT virus and chicken anemia virus.</title>
        <authorList>
            <person name="Takahashi K."/>
            <person name="Iwasa Y."/>
            <person name="Hijikata M."/>
            <person name="Mishiro S."/>
        </authorList>
    </citation>
    <scope>NUCLEOTIDE SEQUENCE [LARGE SCALE GENOMIC DNA]</scope>
    <source>
        <strain evidence="3">TLMV-CBD203</strain>
    </source>
</reference>
<feature type="compositionally biased region" description="Low complexity" evidence="1">
    <location>
        <begin position="121"/>
        <end position="140"/>
    </location>
</feature>
<name>Q9QU35_9VIRU</name>
<sequence>MINLVKHILNMTFVLRLEDVPLQWKNSVTLQNKTNIPYPILSSKQLRYRFQHQPLKPISTTLTKEKDSLQKKLLNESKKTMELNKLFCRLQEQQWTSRHQSKAHHRTKHRQRKKKRRHKSSSSSDSEGNNDSSSSESSSY</sequence>
<dbReference type="Proteomes" id="UP000133488">
    <property type="component" value="Segment"/>
</dbReference>
<protein>
    <recommendedName>
        <fullName evidence="2">DUF755 domain-containing protein</fullName>
    </recommendedName>
</protein>
<evidence type="ECO:0000256" key="1">
    <source>
        <dbReference type="SAM" id="MobiDB-lite"/>
    </source>
</evidence>
<proteinExistence type="predicted"/>
<feature type="compositionally biased region" description="Basic residues" evidence="1">
    <location>
        <begin position="99"/>
        <end position="120"/>
    </location>
</feature>
<dbReference type="OrthoDB" id="40268at10239"/>
<feature type="domain" description="DUF755" evidence="2">
    <location>
        <begin position="31"/>
        <end position="138"/>
    </location>
</feature>
<dbReference type="Pfam" id="PF05501">
    <property type="entry name" value="DUF755"/>
    <property type="match status" value="1"/>
</dbReference>
<organism evidence="3 4">
    <name type="scientific">Torque teno mini virus 6</name>
    <dbReference type="NCBI Taxonomy" id="687374"/>
    <lineage>
        <taxon>Viruses</taxon>
        <taxon>Monodnaviria</taxon>
        <taxon>Shotokuvirae</taxon>
        <taxon>Commensaviricota</taxon>
        <taxon>Cardeaviricetes</taxon>
        <taxon>Sanitavirales</taxon>
        <taxon>Anelloviridae</taxon>
        <taxon>Betatorquevirus</taxon>
        <taxon>Betatorquevirus homini6</taxon>
    </lineage>
</organism>
<evidence type="ECO:0000259" key="2">
    <source>
        <dbReference type="Pfam" id="PF05501"/>
    </source>
</evidence>
<dbReference type="RefSeq" id="YP_003587912.1">
    <property type="nucleotide sequence ID" value="NC_014095.1"/>
</dbReference>
<keyword evidence="4" id="KW-1185">Reference proteome</keyword>
<dbReference type="EMBL" id="AB026929">
    <property type="protein sequence ID" value="BAA86946.1"/>
    <property type="molecule type" value="Genomic_DNA"/>
</dbReference>
<dbReference type="InterPro" id="IPR008474">
    <property type="entry name" value="DUF755"/>
</dbReference>
<dbReference type="GeneID" id="9086752"/>
<dbReference type="KEGG" id="vg:9086752"/>
<evidence type="ECO:0000313" key="3">
    <source>
        <dbReference type="EMBL" id="BAA86946.1"/>
    </source>
</evidence>
<evidence type="ECO:0000313" key="4">
    <source>
        <dbReference type="Proteomes" id="UP000133488"/>
    </source>
</evidence>
<accession>Q9QU35</accession>